<dbReference type="EMBL" id="MT957400">
    <property type="protein sequence ID" value="QOU12337.1"/>
    <property type="molecule type" value="Genomic_DNA"/>
</dbReference>
<proteinExistence type="predicted"/>
<dbReference type="AlphaFoldDB" id="A0A7U3NGA7"/>
<dbReference type="InterPro" id="IPR027434">
    <property type="entry name" value="Homing_endonucl"/>
</dbReference>
<keyword evidence="1" id="KW-0496">Mitochondrion</keyword>
<sequence length="555" mass="61580">MQKKLLAHRRRRPKGSGLLYFLLKFLVEKGKSAGNLKGWGARGWSLKGSRPRLRRPFEILRDFTWKIYKMKKAKPGGAEGLPLKNKGAFLAPFFFANHLTQYYKQIGLPKIKAKSIGSRLYGLIYFGAGAPRPPRPSFFSSWVVGLMEGAGVFKITGAKKGIWRAEGAEGPQPGGLPGAPWSPILPAHLQIPNSYFFIQWLLFSSPPAFIYSGGAGGERGSIGSPAGPSGSPPPGSTLMGSRLIEFELILGPKEGATGHLLRKKLGFGSITFDRKGSVRYHVKNKTHLRNLVYTMMEKGALKTPSVIVRDRRGADPGSPLGSPCPIKILELGPPPLLTNAKGPNKILCWADLGNFNLDAWLSGFFETTCSFQIFHKRLKKGGEPRGLPGPALPFSVGIGAHPNSTPPFTNPYWRDPWDPGFYISIEHNNKIALLIFKSYFGGHIARTGWLSPPLNIEGGGGIRRIPPPPFPQNPTSLMPLQRKKSFIYKLSNKNALKKLIKILGREKLKTKKRIEFLKWSKIFFSIMESQTTSTPLTNRNKKRIKDFFLIKRDSF</sequence>
<organism evidence="1">
    <name type="scientific">Hoilungia sp. H24</name>
    <dbReference type="NCBI Taxonomy" id="2781606"/>
    <lineage>
        <taxon>Eukaryota</taxon>
        <taxon>Metazoa</taxon>
        <taxon>Placozoa</taxon>
        <taxon>Uniplacotomia</taxon>
        <taxon>Hoilungea</taxon>
        <taxon>Hoilungidae</taxon>
        <taxon>Hoilungia</taxon>
    </lineage>
</organism>
<dbReference type="SUPFAM" id="SSF55608">
    <property type="entry name" value="Homing endonucleases"/>
    <property type="match status" value="1"/>
</dbReference>
<dbReference type="PANTHER" id="PTHR36181:SF2">
    <property type="entry name" value="INTRON-ENCODED ENDONUCLEASE AI3-RELATED"/>
    <property type="match status" value="1"/>
</dbReference>
<name>A0A7U3NGA7_9METZ</name>
<protein>
    <submittedName>
        <fullName evidence="1">ORF555</fullName>
    </submittedName>
</protein>
<geneLocation type="mitochondrion" evidence="1"/>
<reference evidence="1" key="1">
    <citation type="journal article" date="2020" name="Genome Biol. Evol.">
        <title>Mitochondrial genome evolution of placozoans: gene rearrangements and repeat expansions.</title>
        <authorList>
            <person name="Miyazawa H."/>
            <person name="Osigus H.J."/>
            <person name="Rolfes S."/>
            <person name="Kamm K."/>
            <person name="Schierwater B."/>
            <person name="Nakano H."/>
        </authorList>
    </citation>
    <scope>NUCLEOTIDE SEQUENCE</scope>
</reference>
<evidence type="ECO:0000313" key="1">
    <source>
        <dbReference type="EMBL" id="QOU12337.1"/>
    </source>
</evidence>
<dbReference type="PANTHER" id="PTHR36181">
    <property type="entry name" value="INTRON-ENCODED ENDONUCLEASE AI3-RELATED"/>
    <property type="match status" value="1"/>
</dbReference>
<dbReference type="Gene3D" id="3.10.28.10">
    <property type="entry name" value="Homing endonucleases"/>
    <property type="match status" value="1"/>
</dbReference>
<accession>A0A7U3NGA7</accession>
<gene>
    <name evidence="1" type="primary">ORF555</name>
</gene>
<dbReference type="InterPro" id="IPR051289">
    <property type="entry name" value="LAGLIDADG_Endonuclease"/>
</dbReference>